<dbReference type="Proteomes" id="UP000178367">
    <property type="component" value="Unassembled WGS sequence"/>
</dbReference>
<evidence type="ECO:0000313" key="2">
    <source>
        <dbReference type="EMBL" id="OGF27085.1"/>
    </source>
</evidence>
<dbReference type="CDD" id="cd00077">
    <property type="entry name" value="HDc"/>
    <property type="match status" value="1"/>
</dbReference>
<protein>
    <recommendedName>
        <fullName evidence="1">HD domain-containing protein</fullName>
    </recommendedName>
</protein>
<dbReference type="EMBL" id="MFGB01000010">
    <property type="protein sequence ID" value="OGF27085.1"/>
    <property type="molecule type" value="Genomic_DNA"/>
</dbReference>
<proteinExistence type="predicted"/>
<name>A0A1F5SK59_9BACT</name>
<dbReference type="AlphaFoldDB" id="A0A1F5SK59"/>
<dbReference type="PANTHER" id="PTHR33594">
    <property type="entry name" value="SUPERFAMILY HYDROLASE, PUTATIVE (AFU_ORTHOLOGUE AFUA_1G03035)-RELATED"/>
    <property type="match status" value="1"/>
</dbReference>
<feature type="domain" description="HD" evidence="1">
    <location>
        <begin position="25"/>
        <end position="130"/>
    </location>
</feature>
<dbReference type="Gene3D" id="1.10.3210.50">
    <property type="match status" value="1"/>
</dbReference>
<sequence length="213" mass="24302">MDKELKNQLIKIAKNKIPNADVSHDFEHALRVLSNAERIAKEENGDFDIVVPAALFHDLIVYPKNHPDKHKSQEESSEAAEKILKTFGNFPKDKIGKVKICILECSFSKGIVPDLLESKILQDADGLEATGAISIMRTYSSTGQMKRPFYNSDDPFCKNREPNASEFALDLFYERLLKVAERMHTETAKKIAKRRTDFLIDFLKEFKLELEGK</sequence>
<dbReference type="InterPro" id="IPR006674">
    <property type="entry name" value="HD_domain"/>
</dbReference>
<evidence type="ECO:0000259" key="1">
    <source>
        <dbReference type="PROSITE" id="PS51831"/>
    </source>
</evidence>
<dbReference type="PANTHER" id="PTHR33594:SF1">
    <property type="entry name" value="HD_PDEASE DOMAIN-CONTAINING PROTEIN"/>
    <property type="match status" value="1"/>
</dbReference>
<gene>
    <name evidence="2" type="ORF">A2227_04325</name>
</gene>
<dbReference type="PROSITE" id="PS51831">
    <property type="entry name" value="HD"/>
    <property type="match status" value="1"/>
</dbReference>
<comment type="caution">
    <text evidence="2">The sequence shown here is derived from an EMBL/GenBank/DDBJ whole genome shotgun (WGS) entry which is preliminary data.</text>
</comment>
<reference evidence="2 3" key="1">
    <citation type="journal article" date="2016" name="Nat. Commun.">
        <title>Thousands of microbial genomes shed light on interconnected biogeochemical processes in an aquifer system.</title>
        <authorList>
            <person name="Anantharaman K."/>
            <person name="Brown C.T."/>
            <person name="Hug L.A."/>
            <person name="Sharon I."/>
            <person name="Castelle C.J."/>
            <person name="Probst A.J."/>
            <person name="Thomas B.C."/>
            <person name="Singh A."/>
            <person name="Wilkins M.J."/>
            <person name="Karaoz U."/>
            <person name="Brodie E.L."/>
            <person name="Williams K.H."/>
            <person name="Hubbard S.S."/>
            <person name="Banfield J.F."/>
        </authorList>
    </citation>
    <scope>NUCLEOTIDE SEQUENCE [LARGE SCALE GENOMIC DNA]</scope>
</reference>
<dbReference type="SMART" id="SM00471">
    <property type="entry name" value="HDc"/>
    <property type="match status" value="1"/>
</dbReference>
<dbReference type="STRING" id="1797994.A2227_04325"/>
<accession>A0A1F5SK59</accession>
<organism evidence="2 3">
    <name type="scientific">Candidatus Falkowbacteria bacterium RIFOXYA2_FULL_47_19</name>
    <dbReference type="NCBI Taxonomy" id="1797994"/>
    <lineage>
        <taxon>Bacteria</taxon>
        <taxon>Candidatus Falkowiibacteriota</taxon>
    </lineage>
</organism>
<dbReference type="Pfam" id="PF01966">
    <property type="entry name" value="HD"/>
    <property type="match status" value="1"/>
</dbReference>
<dbReference type="InterPro" id="IPR003607">
    <property type="entry name" value="HD/PDEase_dom"/>
</dbReference>
<evidence type="ECO:0000313" key="3">
    <source>
        <dbReference type="Proteomes" id="UP000178367"/>
    </source>
</evidence>
<dbReference type="SUPFAM" id="SSF109604">
    <property type="entry name" value="HD-domain/PDEase-like"/>
    <property type="match status" value="1"/>
</dbReference>